<evidence type="ECO:0000256" key="11">
    <source>
        <dbReference type="ARBA" id="ARBA00022989"/>
    </source>
</evidence>
<keyword evidence="8 18" id="KW-0999">Mitochondrion inner membrane</keyword>
<feature type="transmembrane region" description="Helical" evidence="18">
    <location>
        <begin position="27"/>
        <end position="45"/>
    </location>
</feature>
<dbReference type="InterPro" id="IPR003917">
    <property type="entry name" value="NADH_UbQ_OxRdtase_chain2"/>
</dbReference>
<evidence type="ECO:0000256" key="5">
    <source>
        <dbReference type="ARBA" id="ARBA00022448"/>
    </source>
</evidence>
<dbReference type="RGD" id="620556">
    <property type="gene designation" value="Mt-nd2"/>
</dbReference>
<comment type="function">
    <text evidence="18">Core subunit of the mitochondrial membrane respiratory chain NADH dehydrogenase (Complex I) which catalyzes electron transfer from NADH through the respiratory chain, using ubiquinone as an electron acceptor. Essential for the catalytic activity and assembly of complex I.</text>
</comment>
<reference evidence="22" key="2">
    <citation type="journal article" date="2014" name="PLoS ONE">
        <title>Hybridization Capture Using Short PCR Products Enriches Small Genomes by Capturing Flanking Sequences (CapFlank).</title>
        <authorList>
            <person name="Tsangaras K."/>
            <person name="Wales N."/>
            <person name="Sicheritz-Ponten T."/>
            <person name="Rasmussen S."/>
            <person name="Michaux J."/>
            <person name="Ishida Y."/>
            <person name="Morand S."/>
            <person name="Kampmann M.L."/>
            <person name="Gilbert M.T."/>
            <person name="Greenwood A.D."/>
        </authorList>
    </citation>
    <scope>NUCLEOTIDE SEQUENCE</scope>
    <source>
        <strain evidence="22">C0317</strain>
    </source>
</reference>
<comment type="similarity">
    <text evidence="2 18">Belongs to the complex I subunit 2 family.</text>
</comment>
<geneLocation type="mitochondrion" evidence="21"/>
<keyword evidence="13 18" id="KW-0830">Ubiquinone</keyword>
<evidence type="ECO:0000256" key="13">
    <source>
        <dbReference type="ARBA" id="ARBA00023075"/>
    </source>
</evidence>
<dbReference type="AlphaFoldDB" id="D2E6P4"/>
<evidence type="ECO:0000256" key="4">
    <source>
        <dbReference type="ARBA" id="ARBA00021008"/>
    </source>
</evidence>
<feature type="transmembrane region" description="Helical" evidence="18">
    <location>
        <begin position="202"/>
        <end position="220"/>
    </location>
</feature>
<dbReference type="PANTHER" id="PTHR46552">
    <property type="entry name" value="NADH-UBIQUINONE OXIDOREDUCTASE CHAIN 2"/>
    <property type="match status" value="1"/>
</dbReference>
<comment type="catalytic activity">
    <reaction evidence="17 18">
        <text>a ubiquinone + NADH + 5 H(+)(in) = a ubiquinol + NAD(+) + 4 H(+)(out)</text>
        <dbReference type="Rhea" id="RHEA:29091"/>
        <dbReference type="Rhea" id="RHEA-COMP:9565"/>
        <dbReference type="Rhea" id="RHEA-COMP:9566"/>
        <dbReference type="ChEBI" id="CHEBI:15378"/>
        <dbReference type="ChEBI" id="CHEBI:16389"/>
        <dbReference type="ChEBI" id="CHEBI:17976"/>
        <dbReference type="ChEBI" id="CHEBI:57540"/>
        <dbReference type="ChEBI" id="CHEBI:57945"/>
        <dbReference type="EC" id="7.1.1.2"/>
    </reaction>
</comment>
<dbReference type="GO" id="GO:0006120">
    <property type="term" value="P:mitochondrial electron transport, NADH to ubiquinone"/>
    <property type="evidence" value="ECO:0007669"/>
    <property type="project" value="InterPro"/>
</dbReference>
<evidence type="ECO:0000256" key="12">
    <source>
        <dbReference type="ARBA" id="ARBA00023027"/>
    </source>
</evidence>
<keyword evidence="7 18" id="KW-0812">Transmembrane</keyword>
<keyword evidence="11 18" id="KW-1133">Transmembrane helix</keyword>
<evidence type="ECO:0000313" key="22">
    <source>
        <dbReference type="EMBL" id="AHZ60967.1"/>
    </source>
</evidence>
<evidence type="ECO:0000256" key="1">
    <source>
        <dbReference type="ARBA" id="ARBA00004448"/>
    </source>
</evidence>
<feature type="transmembrane region" description="Helical" evidence="18">
    <location>
        <begin position="178"/>
        <end position="196"/>
    </location>
</feature>
<evidence type="ECO:0000256" key="2">
    <source>
        <dbReference type="ARBA" id="ARBA00007012"/>
    </source>
</evidence>
<dbReference type="Pfam" id="PF06444">
    <property type="entry name" value="NADH_dehy_S2_C"/>
    <property type="match status" value="1"/>
</dbReference>
<feature type="domain" description="NADH dehydrogenase subunit 2 C-terminal" evidence="20">
    <location>
        <begin position="290"/>
        <end position="344"/>
    </location>
</feature>
<evidence type="ECO:0000259" key="19">
    <source>
        <dbReference type="Pfam" id="PF00361"/>
    </source>
</evidence>
<evidence type="ECO:0000256" key="9">
    <source>
        <dbReference type="ARBA" id="ARBA00022967"/>
    </source>
</evidence>
<sequence length="346" mass="38623">MNPITLIIIYFTILMGPVITMSSSNLLLMWVGLEMSLLAIIPLLANKKSPRSTEAATKYFLTQATASMIILLVIILNYKQSGMWTLQQQTNNMLLNMMLISLAMKLGLAPFHYWLPEVTQGIPLHIGLILLTWQKIAPLSILYQFYQLLNPTITTILAISSVFVGAWGGLNQTQTRKIMAYSSIAHMGWMTAILPYNPNLTLLNLTIYILLTVPMFITLMTNSATTINTLSLAWNKTPMILTMASIILLSLGGLPPLTGFLPKWAIISELLKNNCSTLSTLMAIMALLSLFFYTRLIYSMSLTMFPTNNNSKMISHHHQNPKHNFILPTLTVLSTLTLPLSSQLIT</sequence>
<comment type="subunit">
    <text evidence="16">Core subunit of respiratory chain NADH dehydrogenase (Complex I) which is composed of 45 different subunits. Interacts with TMEM242.</text>
</comment>
<gene>
    <name evidence="23" type="primary">Mt-nd2</name>
    <name evidence="21" type="synonym">ND2</name>
</gene>
<keyword evidence="15 18" id="KW-0472">Membrane</keyword>
<feature type="transmembrane region" description="Helical" evidence="18">
    <location>
        <begin position="93"/>
        <end position="114"/>
    </location>
</feature>
<proteinExistence type="inferred from homology"/>
<feature type="transmembrane region" description="Helical" evidence="18">
    <location>
        <begin position="281"/>
        <end position="305"/>
    </location>
</feature>
<feature type="transmembrane region" description="Helical" evidence="18">
    <location>
        <begin position="57"/>
        <end position="78"/>
    </location>
</feature>
<dbReference type="GO" id="GO:0005743">
    <property type="term" value="C:mitochondrial inner membrane"/>
    <property type="evidence" value="ECO:0007669"/>
    <property type="project" value="UniProtKB-SubCell"/>
</dbReference>
<keyword evidence="12 18" id="KW-0520">NAD</keyword>
<comment type="subcellular location">
    <subcellularLocation>
        <location evidence="1 18">Mitochondrion inner membrane</location>
        <topology evidence="1 18">Multi-pass membrane protein</topology>
    </subcellularLocation>
</comment>
<feature type="transmembrane region" description="Helical" evidence="18">
    <location>
        <begin position="5"/>
        <end position="21"/>
    </location>
</feature>
<evidence type="ECO:0000256" key="3">
    <source>
        <dbReference type="ARBA" id="ARBA00012944"/>
    </source>
</evidence>
<keyword evidence="14 18" id="KW-0496">Mitochondrion</keyword>
<reference evidence="21" key="1">
    <citation type="journal article" date="2009" name="PLoS ONE">
        <title>Comparative sequence analysis of the non-protein-coding mitochondrial DNA of inbred rat strains.</title>
        <authorList>
            <person name="Abhyankar A."/>
            <person name="Park H.-B."/>
            <person name="Tonolo G."/>
            <person name="Luthman H."/>
        </authorList>
    </citation>
    <scope>NUCLEOTIDE SEQUENCE</scope>
    <source>
        <strain evidence="21">MHS/Gib</strain>
    </source>
</reference>
<dbReference type="GO" id="GO:0008137">
    <property type="term" value="F:NADH dehydrogenase (ubiquinone) activity"/>
    <property type="evidence" value="ECO:0007669"/>
    <property type="project" value="UniProtKB-EC"/>
</dbReference>
<feature type="transmembrane region" description="Helical" evidence="18">
    <location>
        <begin position="152"/>
        <end position="171"/>
    </location>
</feature>
<keyword evidence="10 18" id="KW-0249">Electron transport</keyword>
<evidence type="ECO:0000256" key="8">
    <source>
        <dbReference type="ARBA" id="ARBA00022792"/>
    </source>
</evidence>
<keyword evidence="6 18" id="KW-0679">Respiratory chain</keyword>
<protein>
    <recommendedName>
        <fullName evidence="4 18">NADH-ubiquinone oxidoreductase chain 2</fullName>
        <ecNumber evidence="3 18">7.1.1.2</ecNumber>
    </recommendedName>
</protein>
<feature type="transmembrane region" description="Helical" evidence="18">
    <location>
        <begin position="240"/>
        <end position="261"/>
    </location>
</feature>
<evidence type="ECO:0000256" key="14">
    <source>
        <dbReference type="ARBA" id="ARBA00023128"/>
    </source>
</evidence>
<evidence type="ECO:0000256" key="16">
    <source>
        <dbReference type="ARBA" id="ARBA00029481"/>
    </source>
</evidence>
<dbReference type="EMBL" id="FJ919770">
    <property type="protein sequence ID" value="ACP50424.1"/>
    <property type="molecule type" value="Genomic_DNA"/>
</dbReference>
<evidence type="ECO:0000313" key="21">
    <source>
        <dbReference type="EMBL" id="ACP50424.1"/>
    </source>
</evidence>
<evidence type="ECO:0000256" key="18">
    <source>
        <dbReference type="RuleBase" id="RU003403"/>
    </source>
</evidence>
<dbReference type="InterPro" id="IPR010933">
    <property type="entry name" value="NADH_DH_su2_C"/>
</dbReference>
<evidence type="ECO:0000259" key="20">
    <source>
        <dbReference type="Pfam" id="PF06444"/>
    </source>
</evidence>
<evidence type="ECO:0000256" key="6">
    <source>
        <dbReference type="ARBA" id="ARBA00022660"/>
    </source>
</evidence>
<keyword evidence="9 18" id="KW-1278">Translocase</keyword>
<dbReference type="InterPro" id="IPR050175">
    <property type="entry name" value="Complex_I_Subunit_2"/>
</dbReference>
<dbReference type="Pfam" id="PF00361">
    <property type="entry name" value="Proton_antipo_M"/>
    <property type="match status" value="1"/>
</dbReference>
<evidence type="ECO:0000313" key="23">
    <source>
        <dbReference type="RGD" id="620556"/>
    </source>
</evidence>
<dbReference type="InterPro" id="IPR001750">
    <property type="entry name" value="ND/Mrp_TM"/>
</dbReference>
<dbReference type="EC" id="7.1.1.2" evidence="3 18"/>
<keyword evidence="5" id="KW-0813">Transport</keyword>
<evidence type="ECO:0000256" key="17">
    <source>
        <dbReference type="ARBA" id="ARBA00049551"/>
    </source>
</evidence>
<evidence type="ECO:0000256" key="10">
    <source>
        <dbReference type="ARBA" id="ARBA00022982"/>
    </source>
</evidence>
<dbReference type="PRINTS" id="PR01436">
    <property type="entry name" value="NADHDHGNASE2"/>
</dbReference>
<feature type="transmembrane region" description="Helical" evidence="18">
    <location>
        <begin position="126"/>
        <end position="146"/>
    </location>
</feature>
<feature type="domain" description="NADH:quinone oxidoreductase/Mrp antiporter transmembrane" evidence="19">
    <location>
        <begin position="23"/>
        <end position="288"/>
    </location>
</feature>
<dbReference type="EMBL" id="KJ530565">
    <property type="protein sequence ID" value="AHZ60967.1"/>
    <property type="molecule type" value="Genomic_DNA"/>
</dbReference>
<dbReference type="PANTHER" id="PTHR46552:SF1">
    <property type="entry name" value="NADH-UBIQUINONE OXIDOREDUCTASE CHAIN 2"/>
    <property type="match status" value="1"/>
</dbReference>
<organism evidence="21">
    <name type="scientific">Rattus norvegicus</name>
    <name type="common">Rat</name>
    <dbReference type="NCBI Taxonomy" id="10116"/>
    <lineage>
        <taxon>Eukaryota</taxon>
        <taxon>Metazoa</taxon>
        <taxon>Chordata</taxon>
        <taxon>Craniata</taxon>
        <taxon>Vertebrata</taxon>
        <taxon>Euteleostomi</taxon>
        <taxon>Mammalia</taxon>
        <taxon>Eutheria</taxon>
        <taxon>Euarchontoglires</taxon>
        <taxon>Glires</taxon>
        <taxon>Rodentia</taxon>
        <taxon>Myomorpha</taxon>
        <taxon>Muroidea</taxon>
        <taxon>Muridae</taxon>
        <taxon>Murinae</taxon>
        <taxon>Rattus</taxon>
    </lineage>
</organism>
<name>D2E6P4_RAT</name>
<accession>D2E6P4</accession>
<evidence type="ECO:0000256" key="15">
    <source>
        <dbReference type="ARBA" id="ARBA00023136"/>
    </source>
</evidence>
<evidence type="ECO:0000256" key="7">
    <source>
        <dbReference type="ARBA" id="ARBA00022692"/>
    </source>
</evidence>